<dbReference type="GO" id="GO:0006457">
    <property type="term" value="P:protein folding"/>
    <property type="evidence" value="ECO:0007669"/>
    <property type="project" value="InterPro"/>
</dbReference>
<gene>
    <name evidence="7" type="ORF">CSUI_003318</name>
</gene>
<name>A0A2C6L5N1_9APIC</name>
<feature type="compositionally biased region" description="Basic residues" evidence="3">
    <location>
        <begin position="552"/>
        <end position="561"/>
    </location>
</feature>
<comment type="caution">
    <text evidence="7">The sequence shown here is derived from an EMBL/GenBank/DDBJ whole genome shotgun (WGS) entry which is preliminary data.</text>
</comment>
<feature type="compositionally biased region" description="Polar residues" evidence="3">
    <location>
        <begin position="246"/>
        <end position="255"/>
    </location>
</feature>
<dbReference type="RefSeq" id="XP_067924511.1">
    <property type="nucleotide sequence ID" value="XM_068063516.1"/>
</dbReference>
<evidence type="ECO:0000313" key="8">
    <source>
        <dbReference type="Proteomes" id="UP000221165"/>
    </source>
</evidence>
<feature type="domain" description="Trigger factor C-terminal" evidence="6">
    <location>
        <begin position="984"/>
        <end position="1115"/>
    </location>
</feature>
<accession>A0A2C6L5N1</accession>
<sequence>MSNIVSLLHSMRNGNVLSANHNMGIALLLHRPSARDSSSLHVMKKRMEGGRMFPTEHIYLFSCLCLLLLCVLWRIPWNPPGLVQASRKGSESYLFRGLLLLYTSVKAVPKFSEQRSSPLLINLSDSLLLASQYFCSLGLASPAIPLSSPLSLSLHASPDSFGREGTPAASVRATRGDTEAIVFSPLSSESTFLSSPALSVPPLRIRTSPPRFTQAREGDITRNGERRHCFFSFQEWPENQADSRRQALSASTLSTNDRHPSSSYKAGLPVARMVLLSCFSPPLCCWLSPLYSPSSPSHFLPCVDLLPGLIKKCLNPHLPAAFHACELRRKSRKHGFLFAPSRSLLSPPSPKLCFSSSRLFPCRSSSHLLRSPFPPLSSAFSSSPPGFSCLSLRVPDTVSADCSLRRSTPSPNAQEGVLYSTGDYSPASLNDDETWKGLPTHPAIHSHTDGEEITREERPEPKRERDDGNQEKMHLDSYSLPTPSEKDFSWEKHSGEEGGHQEENVHGNSEEELVSQPYDYEEEVEGEEEEDREKEGGDDRDTMLQGPERRHFKERRKKSMQRRNAYLRRGKRFGASAPDVIPRESERVDMRLIEDLASHFSVSVQRSDNATLLIEADIPGHITQKVHELTLIHLRTTLRIPGYRSGLAEVPLPMLQYYAGGPKAVKQRAVQGLGDLLLHQATKQGAKMIGTPQFVDGDEILVKEFTPGQAMKLRLKCDTLPTVKFKTSYKGLELRVPRPPYPEGLIFQRAEEILRKRNAKQVLYSELEGGERRRARMGDAVEVEVTRGWFETASESRGDEIPPHLIVGNVTVILDKDCNPDGGGELVEGLMGVRKGDLRDVRVPLPFSVKEMLPFTGVNQPLSSGSSPPPSPRVSATGFLDTEDPNAGTTARGSTPLTSDHSQTSTADTPVTGNLSVFELLTKEAGQKCGLDVDLDETSQVVDTEEERLVQTILRVKCHGVKKRVQEELDDAFYRELCNMTRSEVRERLEANGDQLVEAGSVKTRRGAVAAALDEITSIEAPETLIEEQGRLTYKQQLRSKEMQGYDVTELDTEEKYQEWKRENVGAVIKLLKTAFTIKAILKNENLQVDRDQLMRSVENTLMKFPGQNPDMVTERTLNLMESQLAYDFVAEHAKLTYYIEERPITAGAVHKGKWIKPGSEDSLVQMFRRGQIVFSLDSTPCTSPEAAECRVKLPDFPFQVLRSQAAWLVQVSKMQDAALA</sequence>
<evidence type="ECO:0000256" key="3">
    <source>
        <dbReference type="SAM" id="MobiDB-lite"/>
    </source>
</evidence>
<dbReference type="Proteomes" id="UP000221165">
    <property type="component" value="Unassembled WGS sequence"/>
</dbReference>
<dbReference type="AlphaFoldDB" id="A0A2C6L5N1"/>
<reference evidence="7 8" key="1">
    <citation type="journal article" date="2017" name="Int. J. Parasitol.">
        <title>The genome of the protozoan parasite Cystoisospora suis and a reverse vaccinology approach to identify vaccine candidates.</title>
        <authorList>
            <person name="Palmieri N."/>
            <person name="Shrestha A."/>
            <person name="Ruttkowski B."/>
            <person name="Beck T."/>
            <person name="Vogl C."/>
            <person name="Tomley F."/>
            <person name="Blake D.P."/>
            <person name="Joachim A."/>
        </authorList>
    </citation>
    <scope>NUCLEOTIDE SEQUENCE [LARGE SCALE GENOMIC DNA]</scope>
    <source>
        <strain evidence="7 8">Wien I</strain>
    </source>
</reference>
<keyword evidence="4" id="KW-0472">Membrane</keyword>
<dbReference type="InterPro" id="IPR008881">
    <property type="entry name" value="Trigger_fac_ribosome-bd_bac"/>
</dbReference>
<evidence type="ECO:0000313" key="7">
    <source>
        <dbReference type="EMBL" id="PHJ22834.1"/>
    </source>
</evidence>
<evidence type="ECO:0000259" key="6">
    <source>
        <dbReference type="Pfam" id="PF05698"/>
    </source>
</evidence>
<keyword evidence="4" id="KW-1133">Transmembrane helix</keyword>
<dbReference type="VEuPathDB" id="ToxoDB:CSUI_003318"/>
<feature type="domain" description="Trigger factor ribosome-binding bacterial" evidence="5">
    <location>
        <begin position="601"/>
        <end position="740"/>
    </location>
</feature>
<dbReference type="OrthoDB" id="3366at2759"/>
<feature type="region of interest" description="Disordered" evidence="3">
    <location>
        <begin position="244"/>
        <end position="263"/>
    </location>
</feature>
<dbReference type="Pfam" id="PF05698">
    <property type="entry name" value="Trigger_C"/>
    <property type="match status" value="1"/>
</dbReference>
<evidence type="ECO:0000259" key="5">
    <source>
        <dbReference type="Pfam" id="PF05697"/>
    </source>
</evidence>
<dbReference type="InterPro" id="IPR027304">
    <property type="entry name" value="Trigger_fact/SurA_dom_sf"/>
</dbReference>
<dbReference type="GeneID" id="94426727"/>
<feature type="region of interest" description="Disordered" evidence="3">
    <location>
        <begin position="859"/>
        <end position="910"/>
    </location>
</feature>
<evidence type="ECO:0000256" key="1">
    <source>
        <dbReference type="ARBA" id="ARBA00023110"/>
    </source>
</evidence>
<keyword evidence="2" id="KW-0413">Isomerase</keyword>
<keyword evidence="4" id="KW-0812">Transmembrane</keyword>
<dbReference type="Gene3D" id="3.30.70.1050">
    <property type="entry name" value="Trigger factor ribosome-binding domain"/>
    <property type="match status" value="1"/>
</dbReference>
<dbReference type="InterPro" id="IPR008880">
    <property type="entry name" value="Trigger_fac_C"/>
</dbReference>
<dbReference type="InterPro" id="IPR037041">
    <property type="entry name" value="Trigger_fac_C_sf"/>
</dbReference>
<feature type="compositionally biased region" description="Basic and acidic residues" evidence="3">
    <location>
        <begin position="484"/>
        <end position="509"/>
    </location>
</feature>
<feature type="compositionally biased region" description="Basic and acidic residues" evidence="3">
    <location>
        <begin position="446"/>
        <end position="475"/>
    </location>
</feature>
<protein>
    <submittedName>
        <fullName evidence="7">Trigger factor protein</fullName>
    </submittedName>
</protein>
<feature type="compositionally biased region" description="Basic and acidic residues" evidence="3">
    <location>
        <begin position="533"/>
        <end position="551"/>
    </location>
</feature>
<dbReference type="SUPFAM" id="SSF109998">
    <property type="entry name" value="Triger factor/SurA peptide-binding domain-like"/>
    <property type="match status" value="1"/>
</dbReference>
<dbReference type="GO" id="GO:0015031">
    <property type="term" value="P:protein transport"/>
    <property type="evidence" value="ECO:0007669"/>
    <property type="project" value="InterPro"/>
</dbReference>
<dbReference type="Pfam" id="PF05697">
    <property type="entry name" value="Trigger_N"/>
    <property type="match status" value="1"/>
</dbReference>
<dbReference type="GO" id="GO:0003755">
    <property type="term" value="F:peptidyl-prolyl cis-trans isomerase activity"/>
    <property type="evidence" value="ECO:0007669"/>
    <property type="project" value="UniProtKB-KW"/>
</dbReference>
<evidence type="ECO:0000256" key="4">
    <source>
        <dbReference type="SAM" id="Phobius"/>
    </source>
</evidence>
<keyword evidence="8" id="KW-1185">Reference proteome</keyword>
<feature type="region of interest" description="Disordered" evidence="3">
    <location>
        <begin position="402"/>
        <end position="561"/>
    </location>
</feature>
<keyword evidence="1" id="KW-0697">Rotamase</keyword>
<feature type="compositionally biased region" description="Acidic residues" evidence="3">
    <location>
        <begin position="519"/>
        <end position="532"/>
    </location>
</feature>
<proteinExistence type="predicted"/>
<dbReference type="InterPro" id="IPR036611">
    <property type="entry name" value="Trigger_fac_ribosome-bd_sf"/>
</dbReference>
<feature type="compositionally biased region" description="Polar residues" evidence="3">
    <location>
        <begin position="887"/>
        <end position="910"/>
    </location>
</feature>
<dbReference type="SUPFAM" id="SSF102735">
    <property type="entry name" value="Trigger factor ribosome-binding domain"/>
    <property type="match status" value="1"/>
</dbReference>
<evidence type="ECO:0000256" key="2">
    <source>
        <dbReference type="ARBA" id="ARBA00023235"/>
    </source>
</evidence>
<dbReference type="Gene3D" id="1.10.3120.10">
    <property type="entry name" value="Trigger factor, C-terminal domain"/>
    <property type="match status" value="1"/>
</dbReference>
<organism evidence="7 8">
    <name type="scientific">Cystoisospora suis</name>
    <dbReference type="NCBI Taxonomy" id="483139"/>
    <lineage>
        <taxon>Eukaryota</taxon>
        <taxon>Sar</taxon>
        <taxon>Alveolata</taxon>
        <taxon>Apicomplexa</taxon>
        <taxon>Conoidasida</taxon>
        <taxon>Coccidia</taxon>
        <taxon>Eucoccidiorida</taxon>
        <taxon>Eimeriorina</taxon>
        <taxon>Sarcocystidae</taxon>
        <taxon>Cystoisospora</taxon>
    </lineage>
</organism>
<feature type="transmembrane region" description="Helical" evidence="4">
    <location>
        <begin position="58"/>
        <end position="77"/>
    </location>
</feature>
<dbReference type="EMBL" id="MIGC01001453">
    <property type="protein sequence ID" value="PHJ22834.1"/>
    <property type="molecule type" value="Genomic_DNA"/>
</dbReference>